<dbReference type="SMART" id="SM00827">
    <property type="entry name" value="PKS_AT"/>
    <property type="match status" value="1"/>
</dbReference>
<comment type="pathway">
    <text evidence="1">Antibiotic biosynthesis.</text>
</comment>
<name>A0A2K8QKD5_9GAMM</name>
<dbReference type="SUPFAM" id="SSF53901">
    <property type="entry name" value="Thiolase-like"/>
    <property type="match status" value="1"/>
</dbReference>
<dbReference type="Gene3D" id="1.10.1200.10">
    <property type="entry name" value="ACP-like"/>
    <property type="match status" value="1"/>
</dbReference>
<dbReference type="GO" id="GO:0006633">
    <property type="term" value="P:fatty acid biosynthetic process"/>
    <property type="evidence" value="ECO:0007669"/>
    <property type="project" value="UniProtKB-UniPathway"/>
</dbReference>
<dbReference type="SMART" id="SM00823">
    <property type="entry name" value="PKS_PP"/>
    <property type="match status" value="1"/>
</dbReference>
<dbReference type="InterPro" id="IPR009081">
    <property type="entry name" value="PP-bd_ACP"/>
</dbReference>
<dbReference type="InterPro" id="IPR057326">
    <property type="entry name" value="KR_dom"/>
</dbReference>
<dbReference type="GO" id="GO:0004312">
    <property type="term" value="F:fatty acid synthase activity"/>
    <property type="evidence" value="ECO:0007669"/>
    <property type="project" value="TreeGrafter"/>
</dbReference>
<accession>A0A2K8QKD5</accession>
<keyword evidence="7" id="KW-0677">Repeat</keyword>
<dbReference type="InterPro" id="IPR014030">
    <property type="entry name" value="Ketoacyl_synth_N"/>
</dbReference>
<evidence type="ECO:0000256" key="3">
    <source>
        <dbReference type="ARBA" id="ARBA00006484"/>
    </source>
</evidence>
<dbReference type="SUPFAM" id="SSF52151">
    <property type="entry name" value="FabD/lysophospholipase-like"/>
    <property type="match status" value="1"/>
</dbReference>
<dbReference type="SMART" id="SM00825">
    <property type="entry name" value="PKS_KS"/>
    <property type="match status" value="1"/>
</dbReference>
<dbReference type="PROSITE" id="PS00606">
    <property type="entry name" value="KS3_1"/>
    <property type="match status" value="1"/>
</dbReference>
<dbReference type="Gene3D" id="3.30.70.3290">
    <property type="match status" value="1"/>
</dbReference>
<feature type="domain" description="Carrier" evidence="9">
    <location>
        <begin position="1431"/>
        <end position="1506"/>
    </location>
</feature>
<dbReference type="InterPro" id="IPR016035">
    <property type="entry name" value="Acyl_Trfase/lysoPLipase"/>
</dbReference>
<reference evidence="12" key="1">
    <citation type="journal article" date="2018" name="Genome Announc.">
        <title>Complete genome sequence of a Dickeya fangzhongdai type strain causing bleeding canker of pear tree trunks.</title>
        <authorList>
            <person name="Zhao Y."/>
            <person name="Tian Y."/>
            <person name="Li X."/>
            <person name="Hu B."/>
        </authorList>
    </citation>
    <scope>NUCLEOTIDE SEQUENCE [LARGE SCALE GENOMIC DNA]</scope>
    <source>
        <strain evidence="12">DSM 101947</strain>
    </source>
</reference>
<evidence type="ECO:0000256" key="7">
    <source>
        <dbReference type="ARBA" id="ARBA00022737"/>
    </source>
</evidence>
<dbReference type="GeneID" id="66564226"/>
<dbReference type="Gene3D" id="3.40.47.10">
    <property type="match status" value="1"/>
</dbReference>
<proteinExistence type="inferred from homology"/>
<dbReference type="PROSITE" id="PS00012">
    <property type="entry name" value="PHOSPHOPANTETHEINE"/>
    <property type="match status" value="1"/>
</dbReference>
<gene>
    <name evidence="11" type="ORF">CVE23_07735</name>
</gene>
<dbReference type="InterPro" id="IPR006162">
    <property type="entry name" value="Ppantetheine_attach_site"/>
</dbReference>
<dbReference type="InterPro" id="IPR020841">
    <property type="entry name" value="PKS_Beta-ketoAc_synthase_dom"/>
</dbReference>
<dbReference type="InterPro" id="IPR014043">
    <property type="entry name" value="Acyl_transferase_dom"/>
</dbReference>
<dbReference type="InterPro" id="IPR036291">
    <property type="entry name" value="NAD(P)-bd_dom_sf"/>
</dbReference>
<keyword evidence="6" id="KW-0808">Transferase</keyword>
<dbReference type="SMART" id="SM00822">
    <property type="entry name" value="PKS_KR"/>
    <property type="match status" value="1"/>
</dbReference>
<dbReference type="SUPFAM" id="SSF51735">
    <property type="entry name" value="NAD(P)-binding Rossmann-fold domains"/>
    <property type="match status" value="2"/>
</dbReference>
<dbReference type="PANTHER" id="PTHR43775:SF51">
    <property type="entry name" value="INACTIVE PHENOLPHTHIOCEROL SYNTHESIS POLYKETIDE SYNTHASE TYPE I PKS1-RELATED"/>
    <property type="match status" value="1"/>
</dbReference>
<dbReference type="Gene3D" id="3.40.366.10">
    <property type="entry name" value="Malonyl-Coenzyme A Acyl Carrier Protein, domain 2"/>
    <property type="match status" value="1"/>
</dbReference>
<dbReference type="Pfam" id="PF22336">
    <property type="entry name" value="RhiE-like_linker"/>
    <property type="match status" value="1"/>
</dbReference>
<comment type="pathway">
    <text evidence="2">Lipid metabolism; fatty acid biosynthesis.</text>
</comment>
<evidence type="ECO:0000256" key="1">
    <source>
        <dbReference type="ARBA" id="ARBA00004792"/>
    </source>
</evidence>
<dbReference type="CDD" id="cd08953">
    <property type="entry name" value="KR_2_SDR_x"/>
    <property type="match status" value="1"/>
</dbReference>
<dbReference type="KEGG" id="dfn:CVE23_07735"/>
<dbReference type="InterPro" id="IPR014031">
    <property type="entry name" value="Ketoacyl_synth_C"/>
</dbReference>
<dbReference type="Pfam" id="PF00550">
    <property type="entry name" value="PP-binding"/>
    <property type="match status" value="1"/>
</dbReference>
<dbReference type="InterPro" id="IPR054514">
    <property type="entry name" value="RhiE-like_linker"/>
</dbReference>
<dbReference type="Pfam" id="PF02801">
    <property type="entry name" value="Ketoacyl-synt_C"/>
    <property type="match status" value="1"/>
</dbReference>
<dbReference type="GO" id="GO:0031177">
    <property type="term" value="F:phosphopantetheine binding"/>
    <property type="evidence" value="ECO:0007669"/>
    <property type="project" value="InterPro"/>
</dbReference>
<dbReference type="Gene3D" id="3.30.70.250">
    <property type="entry name" value="Malonyl-CoA ACP transacylase, ACP-binding"/>
    <property type="match status" value="1"/>
</dbReference>
<dbReference type="InterPro" id="IPR016039">
    <property type="entry name" value="Thiolase-like"/>
</dbReference>
<keyword evidence="4" id="KW-0596">Phosphopantetheine</keyword>
<evidence type="ECO:0000313" key="12">
    <source>
        <dbReference type="Proteomes" id="UP000231901"/>
    </source>
</evidence>
<dbReference type="SUPFAM" id="SSF55048">
    <property type="entry name" value="Probable ACP-binding domain of malonyl-CoA ACP transacylase"/>
    <property type="match status" value="1"/>
</dbReference>
<feature type="domain" description="Ketosynthase family 3 (KS3)" evidence="10">
    <location>
        <begin position="9"/>
        <end position="435"/>
    </location>
</feature>
<dbReference type="InterPro" id="IPR050091">
    <property type="entry name" value="PKS_NRPS_Biosynth_Enz"/>
</dbReference>
<dbReference type="InterPro" id="IPR020806">
    <property type="entry name" value="PKS_PP-bd"/>
</dbReference>
<dbReference type="Pfam" id="PF00109">
    <property type="entry name" value="ketoacyl-synt"/>
    <property type="match status" value="1"/>
</dbReference>
<evidence type="ECO:0000259" key="9">
    <source>
        <dbReference type="PROSITE" id="PS50075"/>
    </source>
</evidence>
<evidence type="ECO:0000256" key="8">
    <source>
        <dbReference type="SAM" id="MobiDB-lite"/>
    </source>
</evidence>
<dbReference type="Pfam" id="PF08659">
    <property type="entry name" value="KR"/>
    <property type="match status" value="1"/>
</dbReference>
<evidence type="ECO:0000256" key="2">
    <source>
        <dbReference type="ARBA" id="ARBA00005194"/>
    </source>
</evidence>
<feature type="compositionally biased region" description="Acidic residues" evidence="8">
    <location>
        <begin position="1402"/>
        <end position="1414"/>
    </location>
</feature>
<keyword evidence="5" id="KW-0597">Phosphoprotein</keyword>
<dbReference type="CDD" id="cd00833">
    <property type="entry name" value="PKS"/>
    <property type="match status" value="1"/>
</dbReference>
<dbReference type="PROSITE" id="PS50075">
    <property type="entry name" value="CARRIER"/>
    <property type="match status" value="1"/>
</dbReference>
<dbReference type="Pfam" id="PF00698">
    <property type="entry name" value="Acyl_transf_1"/>
    <property type="match status" value="1"/>
</dbReference>
<dbReference type="Proteomes" id="UP000231901">
    <property type="component" value="Chromosome"/>
</dbReference>
<evidence type="ECO:0000256" key="5">
    <source>
        <dbReference type="ARBA" id="ARBA00022553"/>
    </source>
</evidence>
<feature type="region of interest" description="Disordered" evidence="8">
    <location>
        <begin position="1394"/>
        <end position="1423"/>
    </location>
</feature>
<dbReference type="InterPro" id="IPR013968">
    <property type="entry name" value="PKS_KR"/>
</dbReference>
<dbReference type="Gene3D" id="3.40.50.720">
    <property type="entry name" value="NAD(P)-binding Rossmann-like Domain"/>
    <property type="match status" value="1"/>
</dbReference>
<evidence type="ECO:0000259" key="10">
    <source>
        <dbReference type="PROSITE" id="PS52004"/>
    </source>
</evidence>
<dbReference type="RefSeq" id="WP_100849231.1">
    <property type="nucleotide sequence ID" value="NZ_BMJF01000008.1"/>
</dbReference>
<dbReference type="EMBL" id="CP025003">
    <property type="protein sequence ID" value="ATZ93872.1"/>
    <property type="molecule type" value="Genomic_DNA"/>
</dbReference>
<organism evidence="11 12">
    <name type="scientific">Dickeya fangzhongdai</name>
    <dbReference type="NCBI Taxonomy" id="1778540"/>
    <lineage>
        <taxon>Bacteria</taxon>
        <taxon>Pseudomonadati</taxon>
        <taxon>Pseudomonadota</taxon>
        <taxon>Gammaproteobacteria</taxon>
        <taxon>Enterobacterales</taxon>
        <taxon>Pectobacteriaceae</taxon>
        <taxon>Dickeya</taxon>
    </lineage>
</organism>
<comment type="similarity">
    <text evidence="3">Belongs to the short-chain dehydrogenases/reductases (SDR) family.</text>
</comment>
<evidence type="ECO:0000313" key="11">
    <source>
        <dbReference type="EMBL" id="ATZ93872.1"/>
    </source>
</evidence>
<keyword evidence="12" id="KW-1185">Reference proteome</keyword>
<dbReference type="SUPFAM" id="SSF47336">
    <property type="entry name" value="ACP-like"/>
    <property type="match status" value="1"/>
</dbReference>
<dbReference type="PROSITE" id="PS52004">
    <property type="entry name" value="KS3_2"/>
    <property type="match status" value="1"/>
</dbReference>
<dbReference type="UniPathway" id="UPA00094"/>
<dbReference type="InterPro" id="IPR036736">
    <property type="entry name" value="ACP-like_sf"/>
</dbReference>
<evidence type="ECO:0000256" key="4">
    <source>
        <dbReference type="ARBA" id="ARBA00022450"/>
    </source>
</evidence>
<dbReference type="InterPro" id="IPR001227">
    <property type="entry name" value="Ac_transferase_dom_sf"/>
</dbReference>
<dbReference type="InterPro" id="IPR016036">
    <property type="entry name" value="Malonyl_transacylase_ACP-bd"/>
</dbReference>
<dbReference type="PANTHER" id="PTHR43775">
    <property type="entry name" value="FATTY ACID SYNTHASE"/>
    <property type="match status" value="1"/>
</dbReference>
<sequence>MEMVQSTHGYELAIIGMAGVFPGADDVAQFWRNLVEGVESIRTLSDEELDAAAIPAALRQQEDYLARAADLAQPCAFDAAFFGYSPREAEAIDPQQRVFLEVCWHALENAGYAPDKFDGQIGVYASSAESSYLIHCLLDRPDVLRRVSLSELQNGNNRDFVSTRVAYKLNLHGPTMTIGAACASSLVSLHFACQALLMGECDMALAGGVHIGMPDKGGYRFGDSGILSHDGHCRPFDADASGMIGGDGAATVVIKRLQDALDSGDTITAIIKGSAISNDGSRKLGFSAPSVAGQVDALQRALLAADVPASSIGYIEAHGTGTHLGDPIEVKALKEAYQIDHPVPQSCAVASVKANIGHLDSAAGVTGIIKAAQMLRYGYIPPAISFTRLNPEVVLDGTQFYIPTEGKEWGGDEVRRAGVSAFGIGGTNAHVILEESRFVGSSGPAPQTQLLCFSGHTPTALRDNIARFHYWFASTPQASLADAAYTLQQGRSDLPYRYSLAVEGREQALSLLVQASPATAKVAKEKKALVFMFSGQGSQYPGMMAGVYQQAPVFRETVDRCAALLHPLLGLDIRPLLFEADGQDQGSPLYQTRFTQPALFVVEYALSRQLMDWGIVPTACIGHSIGEYVAACLAGVFSLEDALTLVSRRGELMNAMPPGTMLALSMPAAQAREALIDGVTLAASNAPEFCVVSGPAEAIDRMAQRMEARGVETKRLHTSHAFHSPMMDGCLEAFRRAFDSVTLQAPQLPFISCLTGDWVSDEQATDPDYWVRQLREPVAFSEGIASLLGYGPSLLLEVGPGKALTGLATLQLDGERSDSRVLGMQPDFRHRENDYRQLLSALGQLWQWDVKPDWRAFYRHQSRCRIPLPGYAFQRQVYDLSRLAAPATTLSSQAAPAGQRLPLEQWASQPCWHQKPLNAAPRVTWRGRGIVLFMDKTGMAERLAGQLEQQGARVCRVTAGKRFSRKNPLNWVIEPNAPQDLAALASSLEKQKFPLDHLILCWPVSRRALPVHTAIGHYETLLSIARQFAGAERQTPLLLHVVSNGLHAVTPTDRCDPARSLLVGPCRVLEKEFEQVVCRSIDIDAPSRVLFAPAFDRNLAPLLAELGAPGDEQFVALRGGVRYIPSLEQVVAEPADEAQLPVLTHGRYLLTGGFGGIGMTVAQWLAQHYRAHVILLGRGDVPPQSRWQQWLDEHDDSNEKSLKIRQLQKIQQLGGTVTVIAADLGNARQVTQALKAVTHAHGAIHGVFHCAGVADGRLIQQRTPADSLAVFKAKVWGTLVLERYFQRRPLDFFVQCSSLAAAVGPMGQVAYCSANAYQDAWATARSRRRTHTRYLSIGWDSWQEVGMAVDSLKKWNSGDTEAVIRHGIRPQEGCELLARLLVRQAPQYVISTRGLPLPDADTPAEDDAPAEETGQETSLYPRPPLSNAYLAPRDHIEQTIARIWQEKMGLGPIGVDDDFFELNGHSLMAVQIIAQIKQQLKVAFPVGFIYDYPTIAKLAGQARLRQEPAQPALEASV</sequence>
<dbReference type="InterPro" id="IPR018201">
    <property type="entry name" value="Ketoacyl_synth_AS"/>
</dbReference>
<dbReference type="GO" id="GO:0004315">
    <property type="term" value="F:3-oxoacyl-[acyl-carrier-protein] synthase activity"/>
    <property type="evidence" value="ECO:0007669"/>
    <property type="project" value="InterPro"/>
</dbReference>
<protein>
    <submittedName>
        <fullName evidence="11">6-deoxyerythronolide-B synthase</fullName>
    </submittedName>
</protein>
<evidence type="ECO:0000256" key="6">
    <source>
        <dbReference type="ARBA" id="ARBA00022679"/>
    </source>
</evidence>